<organism evidence="1 2">
    <name type="scientific">Eumeta variegata</name>
    <name type="common">Bagworm moth</name>
    <name type="synonym">Eumeta japonica</name>
    <dbReference type="NCBI Taxonomy" id="151549"/>
    <lineage>
        <taxon>Eukaryota</taxon>
        <taxon>Metazoa</taxon>
        <taxon>Ecdysozoa</taxon>
        <taxon>Arthropoda</taxon>
        <taxon>Hexapoda</taxon>
        <taxon>Insecta</taxon>
        <taxon>Pterygota</taxon>
        <taxon>Neoptera</taxon>
        <taxon>Endopterygota</taxon>
        <taxon>Lepidoptera</taxon>
        <taxon>Glossata</taxon>
        <taxon>Ditrysia</taxon>
        <taxon>Tineoidea</taxon>
        <taxon>Psychidae</taxon>
        <taxon>Oiketicinae</taxon>
        <taxon>Eumeta</taxon>
    </lineage>
</organism>
<dbReference type="EMBL" id="BGZK01003267">
    <property type="protein sequence ID" value="GBO99376.1"/>
    <property type="molecule type" value="Genomic_DNA"/>
</dbReference>
<keyword evidence="2" id="KW-1185">Reference proteome</keyword>
<sequence length="141" mass="16219">MKCCEFIERPNKTLSGRALLNIYIEQRTELISIQEGRPPPLVASPVAVALVCQLPLYLCVNFHQRNSPLRNSEITRNQFRLEGGSSSMNSDNGTSTSFEWSVEPYQERTVVYFLPMSRCRQEIHDTIRAKMARRCHAFQPN</sequence>
<name>A0A4C1SDA6_EUMVA</name>
<proteinExistence type="predicted"/>
<protein>
    <submittedName>
        <fullName evidence="1">Uncharacterized protein</fullName>
    </submittedName>
</protein>
<dbReference type="Proteomes" id="UP000299102">
    <property type="component" value="Unassembled WGS sequence"/>
</dbReference>
<reference evidence="1 2" key="1">
    <citation type="journal article" date="2019" name="Commun. Biol.">
        <title>The bagworm genome reveals a unique fibroin gene that provides high tensile strength.</title>
        <authorList>
            <person name="Kono N."/>
            <person name="Nakamura H."/>
            <person name="Ohtoshi R."/>
            <person name="Tomita M."/>
            <person name="Numata K."/>
            <person name="Arakawa K."/>
        </authorList>
    </citation>
    <scope>NUCLEOTIDE SEQUENCE [LARGE SCALE GENOMIC DNA]</scope>
</reference>
<comment type="caution">
    <text evidence="1">The sequence shown here is derived from an EMBL/GenBank/DDBJ whole genome shotgun (WGS) entry which is preliminary data.</text>
</comment>
<evidence type="ECO:0000313" key="1">
    <source>
        <dbReference type="EMBL" id="GBO99376.1"/>
    </source>
</evidence>
<gene>
    <name evidence="1" type="ORF">EVAR_100373_1</name>
</gene>
<accession>A0A4C1SDA6</accession>
<evidence type="ECO:0000313" key="2">
    <source>
        <dbReference type="Proteomes" id="UP000299102"/>
    </source>
</evidence>
<dbReference type="AlphaFoldDB" id="A0A4C1SDA6"/>